<dbReference type="EMBL" id="JBGMDY010000004">
    <property type="protein sequence ID" value="KAL2338073.1"/>
    <property type="molecule type" value="Genomic_DNA"/>
</dbReference>
<evidence type="ECO:0000313" key="2">
    <source>
        <dbReference type="Proteomes" id="UP001603857"/>
    </source>
</evidence>
<name>A0ABD1MRE9_9FABA</name>
<sequence>MEIGISVAERRDEDLNLWNGALCEKMTYNRSQRNYFEKLATGSIMDNKFRFYIQIHLSVSVLENNSQRVGEIVKKEKKTPKENNIF</sequence>
<accession>A0ABD1MRE9</accession>
<proteinExistence type="predicted"/>
<protein>
    <submittedName>
        <fullName evidence="1">Uncharacterized protein</fullName>
    </submittedName>
</protein>
<reference evidence="1 2" key="1">
    <citation type="submission" date="2024-08" db="EMBL/GenBank/DDBJ databases">
        <title>Insights into the chromosomal genome structure of Flemingia macrophylla.</title>
        <authorList>
            <person name="Ding Y."/>
            <person name="Zhao Y."/>
            <person name="Bi W."/>
            <person name="Wu M."/>
            <person name="Zhao G."/>
            <person name="Gong Y."/>
            <person name="Li W."/>
            <person name="Zhang P."/>
        </authorList>
    </citation>
    <scope>NUCLEOTIDE SEQUENCE [LARGE SCALE GENOMIC DNA]</scope>
    <source>
        <strain evidence="1">DYQJB</strain>
        <tissue evidence="1">Leaf</tissue>
    </source>
</reference>
<gene>
    <name evidence="1" type="ORF">Fmac_012519</name>
</gene>
<dbReference type="AlphaFoldDB" id="A0ABD1MRE9"/>
<comment type="caution">
    <text evidence="1">The sequence shown here is derived from an EMBL/GenBank/DDBJ whole genome shotgun (WGS) entry which is preliminary data.</text>
</comment>
<keyword evidence="2" id="KW-1185">Reference proteome</keyword>
<organism evidence="1 2">
    <name type="scientific">Flemingia macrophylla</name>
    <dbReference type="NCBI Taxonomy" id="520843"/>
    <lineage>
        <taxon>Eukaryota</taxon>
        <taxon>Viridiplantae</taxon>
        <taxon>Streptophyta</taxon>
        <taxon>Embryophyta</taxon>
        <taxon>Tracheophyta</taxon>
        <taxon>Spermatophyta</taxon>
        <taxon>Magnoliopsida</taxon>
        <taxon>eudicotyledons</taxon>
        <taxon>Gunneridae</taxon>
        <taxon>Pentapetalae</taxon>
        <taxon>rosids</taxon>
        <taxon>fabids</taxon>
        <taxon>Fabales</taxon>
        <taxon>Fabaceae</taxon>
        <taxon>Papilionoideae</taxon>
        <taxon>50 kb inversion clade</taxon>
        <taxon>NPAAA clade</taxon>
        <taxon>indigoferoid/millettioid clade</taxon>
        <taxon>Phaseoleae</taxon>
        <taxon>Flemingia</taxon>
    </lineage>
</organism>
<dbReference type="Proteomes" id="UP001603857">
    <property type="component" value="Unassembled WGS sequence"/>
</dbReference>
<evidence type="ECO:0000313" key="1">
    <source>
        <dbReference type="EMBL" id="KAL2338073.1"/>
    </source>
</evidence>